<feature type="transmembrane region" description="Helical" evidence="8">
    <location>
        <begin position="133"/>
        <end position="156"/>
    </location>
</feature>
<dbReference type="InterPro" id="IPR006153">
    <property type="entry name" value="Cation/H_exchanger_TM"/>
</dbReference>
<dbReference type="InterPro" id="IPR038770">
    <property type="entry name" value="Na+/solute_symporter_sf"/>
</dbReference>
<keyword evidence="3" id="KW-0050">Antiport</keyword>
<keyword evidence="11" id="KW-1185">Reference proteome</keyword>
<keyword evidence="5 8" id="KW-1133">Transmembrane helix</keyword>
<evidence type="ECO:0000256" key="5">
    <source>
        <dbReference type="ARBA" id="ARBA00022989"/>
    </source>
</evidence>
<dbReference type="PANTHER" id="PTHR32468">
    <property type="entry name" value="CATION/H + ANTIPORTER"/>
    <property type="match status" value="1"/>
</dbReference>
<feature type="transmembrane region" description="Helical" evidence="8">
    <location>
        <begin position="307"/>
        <end position="324"/>
    </location>
</feature>
<feature type="transmembrane region" description="Helical" evidence="8">
    <location>
        <begin position="204"/>
        <end position="223"/>
    </location>
</feature>
<evidence type="ECO:0000256" key="4">
    <source>
        <dbReference type="ARBA" id="ARBA00022692"/>
    </source>
</evidence>
<dbReference type="KEGG" id="cja:CJA_3532"/>
<protein>
    <submittedName>
        <fullName evidence="10">Transporter, monovalent cation:proton antiporter family</fullName>
    </submittedName>
</protein>
<keyword evidence="4 8" id="KW-0812">Transmembrane</keyword>
<reference evidence="10 11" key="1">
    <citation type="journal article" date="2008" name="J. Bacteriol.">
        <title>Insights into plant cell wall degradation from the genome sequence of the soil bacterium Cellvibrio japonicus.</title>
        <authorList>
            <person name="Deboy R.T."/>
            <person name="Mongodin E.F."/>
            <person name="Fouts D.E."/>
            <person name="Tailford L.E."/>
            <person name="Khouri H."/>
            <person name="Emerson J.B."/>
            <person name="Mohamoud Y."/>
            <person name="Watkins K."/>
            <person name="Henrissat B."/>
            <person name="Gilbert H.J."/>
            <person name="Nelson K.E."/>
        </authorList>
    </citation>
    <scope>NUCLEOTIDE SEQUENCE [LARGE SCALE GENOMIC DNA]</scope>
    <source>
        <strain evidence="10 11">Ueda107</strain>
    </source>
</reference>
<evidence type="ECO:0000313" key="11">
    <source>
        <dbReference type="Proteomes" id="UP000001036"/>
    </source>
</evidence>
<dbReference type="EMBL" id="CP000934">
    <property type="protein sequence ID" value="ACE85906.1"/>
    <property type="molecule type" value="Genomic_DNA"/>
</dbReference>
<evidence type="ECO:0000313" key="10">
    <source>
        <dbReference type="EMBL" id="ACE85906.1"/>
    </source>
</evidence>
<feature type="transmembrane region" description="Helical" evidence="8">
    <location>
        <begin position="168"/>
        <end position="189"/>
    </location>
</feature>
<feature type="transmembrane region" description="Helical" evidence="8">
    <location>
        <begin position="400"/>
        <end position="417"/>
    </location>
</feature>
<feature type="transmembrane region" description="Helical" evidence="8">
    <location>
        <begin position="331"/>
        <end position="356"/>
    </location>
</feature>
<evidence type="ECO:0000256" key="7">
    <source>
        <dbReference type="ARBA" id="ARBA00023136"/>
    </source>
</evidence>
<feature type="domain" description="Cation/H+ exchanger transmembrane" evidence="9">
    <location>
        <begin position="43"/>
        <end position="417"/>
    </location>
</feature>
<dbReference type="GO" id="GO:0015297">
    <property type="term" value="F:antiporter activity"/>
    <property type="evidence" value="ECO:0007669"/>
    <property type="project" value="UniProtKB-KW"/>
</dbReference>
<comment type="subcellular location">
    <subcellularLocation>
        <location evidence="1">Membrane</location>
        <topology evidence="1">Multi-pass membrane protein</topology>
    </subcellularLocation>
</comment>
<keyword evidence="6" id="KW-0406">Ion transport</keyword>
<organism evidence="10 11">
    <name type="scientific">Cellvibrio japonicus (strain Ueda107)</name>
    <name type="common">Pseudomonas fluorescens subsp. cellulosa</name>
    <dbReference type="NCBI Taxonomy" id="498211"/>
    <lineage>
        <taxon>Bacteria</taxon>
        <taxon>Pseudomonadati</taxon>
        <taxon>Pseudomonadota</taxon>
        <taxon>Gammaproteobacteria</taxon>
        <taxon>Cellvibrionales</taxon>
        <taxon>Cellvibrionaceae</taxon>
        <taxon>Cellvibrio</taxon>
    </lineage>
</organism>
<feature type="transmembrane region" description="Helical" evidence="8">
    <location>
        <begin position="60"/>
        <end position="83"/>
    </location>
</feature>
<dbReference type="STRING" id="498211.CJA_3532"/>
<feature type="transmembrane region" description="Helical" evidence="8">
    <location>
        <begin position="28"/>
        <end position="53"/>
    </location>
</feature>
<keyword evidence="7 8" id="KW-0472">Membrane</keyword>
<evidence type="ECO:0000259" key="9">
    <source>
        <dbReference type="Pfam" id="PF00999"/>
    </source>
</evidence>
<dbReference type="Pfam" id="PF00999">
    <property type="entry name" value="Na_H_Exchanger"/>
    <property type="match status" value="1"/>
</dbReference>
<feature type="transmembrane region" description="Helical" evidence="8">
    <location>
        <begin position="368"/>
        <end position="388"/>
    </location>
</feature>
<evidence type="ECO:0000256" key="6">
    <source>
        <dbReference type="ARBA" id="ARBA00023065"/>
    </source>
</evidence>
<evidence type="ECO:0000256" key="2">
    <source>
        <dbReference type="ARBA" id="ARBA00022448"/>
    </source>
</evidence>
<dbReference type="Gene3D" id="1.20.1530.20">
    <property type="match status" value="1"/>
</dbReference>
<evidence type="ECO:0000256" key="3">
    <source>
        <dbReference type="ARBA" id="ARBA00022449"/>
    </source>
</evidence>
<feature type="transmembrane region" description="Helical" evidence="8">
    <location>
        <begin position="103"/>
        <end position="121"/>
    </location>
</feature>
<dbReference type="Proteomes" id="UP000001036">
    <property type="component" value="Chromosome"/>
</dbReference>
<proteinExistence type="predicted"/>
<sequence>MRARPQVRTQACCAVYKINNSLKNPRQVMHAVTITEIFLIAMLIIFTVPYLIWRLFRTDYWAPLVVVQIITGILLGPGVLGAAFPDYYQFVFNPQVIQALNGIAWWAVMIFVWIAGIELDLKKAWEYKRESGITAGLALGTPLLFGCVAAAILLSISDGWMGPNGMTWQFIVGVGMACAVTALPILILLMEKMEILRQPIGQRILRYASLDDIAIWGVLALILLDWERIGRQGIFLLSFVVASYLFRKLMLALQERDRWYIGFIWLALCGLLADWAGLHFMVGAFLAGAVMDAEWFNQEDMDKLRHFVLLIIMPVFFLSTGLRTNWEVGGIAVFAAAAVLLLAQAAGKLAGVHLAGRVLKWEKGEASIIGWLLQTKALIMIIFANVLLDKQIITSETFTALLIMAVVSTMMTVPIVTPKLKQLAAVVHRSK</sequence>
<dbReference type="PANTHER" id="PTHR32468:SF0">
    <property type="entry name" value="K(+)_H(+) ANTIPORTER 1"/>
    <property type="match status" value="1"/>
</dbReference>
<gene>
    <name evidence="10" type="ordered locus">CJA_3532</name>
</gene>
<dbReference type="GO" id="GO:1902600">
    <property type="term" value="P:proton transmembrane transport"/>
    <property type="evidence" value="ECO:0007669"/>
    <property type="project" value="InterPro"/>
</dbReference>
<evidence type="ECO:0000256" key="8">
    <source>
        <dbReference type="SAM" id="Phobius"/>
    </source>
</evidence>
<feature type="transmembrane region" description="Helical" evidence="8">
    <location>
        <begin position="229"/>
        <end position="247"/>
    </location>
</feature>
<keyword evidence="2" id="KW-0813">Transport</keyword>
<feature type="transmembrane region" description="Helical" evidence="8">
    <location>
        <begin position="259"/>
        <end position="287"/>
    </location>
</feature>
<dbReference type="eggNOG" id="COG0475">
    <property type="taxonomic scope" value="Bacteria"/>
</dbReference>
<dbReference type="InterPro" id="IPR050794">
    <property type="entry name" value="CPA2_transporter"/>
</dbReference>
<name>B3PG78_CELJU</name>
<accession>B3PG78</accession>
<dbReference type="GO" id="GO:0016020">
    <property type="term" value="C:membrane"/>
    <property type="evidence" value="ECO:0007669"/>
    <property type="project" value="UniProtKB-SubCell"/>
</dbReference>
<dbReference type="HOGENOM" id="CLU_005126_7_0_6"/>
<dbReference type="AlphaFoldDB" id="B3PG78"/>
<evidence type="ECO:0000256" key="1">
    <source>
        <dbReference type="ARBA" id="ARBA00004141"/>
    </source>
</evidence>